<reference evidence="1" key="1">
    <citation type="journal article" date="2022" name="Front. Microbiol.">
        <title>Mirubactin C rescues the lethal effect of cell wall biosynthesis mutations in Bacillus subtilis.</title>
        <authorList>
            <person name="Kepplinger B."/>
            <person name="Wen X."/>
            <person name="Tyler A.R."/>
            <person name="Kim B.Y."/>
            <person name="Brown J."/>
            <person name="Banks P."/>
            <person name="Dashti Y."/>
            <person name="Mackenzie E.S."/>
            <person name="Wills C."/>
            <person name="Kawai Y."/>
            <person name="Waldron K.J."/>
            <person name="Allenby N.E.E."/>
            <person name="Wu L.J."/>
            <person name="Hall M.J."/>
            <person name="Errington J."/>
        </authorList>
    </citation>
    <scope>NUCLEOTIDE SEQUENCE</scope>
    <source>
        <strain evidence="1">MDA8-470</strain>
    </source>
</reference>
<organism evidence="1 2">
    <name type="scientific">Streptomyces drozdowiczii</name>
    <dbReference type="NCBI Taxonomy" id="202862"/>
    <lineage>
        <taxon>Bacteria</taxon>
        <taxon>Bacillati</taxon>
        <taxon>Actinomycetota</taxon>
        <taxon>Actinomycetes</taxon>
        <taxon>Kitasatosporales</taxon>
        <taxon>Streptomycetaceae</taxon>
        <taxon>Streptomyces</taxon>
    </lineage>
</organism>
<evidence type="ECO:0000313" key="2">
    <source>
        <dbReference type="Proteomes" id="UP001164963"/>
    </source>
</evidence>
<gene>
    <name evidence="1" type="ORF">NEH16_29910</name>
</gene>
<sequence>MSLHYEVVFTCFLREDTPAPVLDALRWHLGLTEEPPPGYGEEEYAYPLLRPDPHTRLPGGDFASLRLQDKGWGLYSRNYWLDDDMGELVTVLDLLAPHVASPGPGGFFREEDETRPTVFTFRDGAYDALKP</sequence>
<keyword evidence="2" id="KW-1185">Reference proteome</keyword>
<proteinExistence type="predicted"/>
<evidence type="ECO:0000313" key="1">
    <source>
        <dbReference type="EMBL" id="UZK57749.1"/>
    </source>
</evidence>
<dbReference type="RefSeq" id="WP_265546143.1">
    <property type="nucleotide sequence ID" value="NZ_CP098740.1"/>
</dbReference>
<accession>A0ABY6Q0J0</accession>
<dbReference type="EMBL" id="CP098740">
    <property type="protein sequence ID" value="UZK57749.1"/>
    <property type="molecule type" value="Genomic_DNA"/>
</dbReference>
<protein>
    <submittedName>
        <fullName evidence="1">Uncharacterized protein</fullName>
    </submittedName>
</protein>
<dbReference type="Proteomes" id="UP001164963">
    <property type="component" value="Chromosome"/>
</dbReference>
<name>A0ABY6Q0J0_9ACTN</name>